<sequence>MSSISLFSSSSDDDEPIIEEQLLQNQQEHIVKESKKTIYFYSKIFNYSLDPSIQQLVFEQRTNIVVLYGLHCSGKTTLVQNLIHVKQDSNTYSYLYEHQRGSNIVPTTYLCMRKRPETYILQMLEVTDMNNPLITQVMKNSRNRFIQVIDVTQPLPQQQSQLLCFTKIDLIPDPLSIILTFNFDQCLIGPFFVERKDLQKYFSQKKPQGAEFESIFFNQYQFNIQLTNSNKIQDNNYLLQQKGDYMYKYQVDLFQNEKVQLFGQTTVQIQGANLITLQPVNLNHVIESDFNILKYPFYINIDPSDDIFRLAHLFNLNYKNKHLYLQNLEQLNFICRFLLTPIPPQINYLRSCYFRSKNISVSKQQTCSFSAIVERNDTTLTPFENQFCLGTFQSNSLLVYQNDDELNEIIPDSQLNQIYSEFVKQCDLLSLYQVKLIIFDVIGQTTGLNLHDVILDALNQAQQVRVEPVQIIHVKTYSHDYQEKLIQFTAQMRAQLVQITENEQKITVPLLECPNAEYELFQVFDNEVTFATSKTEWKVIEYNQMKMDPEELCRIPAKQVEIGYLGQYIDVMEMIRDMQSE</sequence>
<dbReference type="EMBL" id="CAXDID020000021">
    <property type="protein sequence ID" value="CAL5987203.1"/>
    <property type="molecule type" value="Genomic_DNA"/>
</dbReference>
<proteinExistence type="predicted"/>
<evidence type="ECO:0000313" key="1">
    <source>
        <dbReference type="EMBL" id="CAL5987203.1"/>
    </source>
</evidence>
<comment type="caution">
    <text evidence="1">The sequence shown here is derived from an EMBL/GenBank/DDBJ whole genome shotgun (WGS) entry which is preliminary data.</text>
</comment>
<evidence type="ECO:0000313" key="2">
    <source>
        <dbReference type="Proteomes" id="UP001642409"/>
    </source>
</evidence>
<gene>
    <name evidence="1" type="ORF">HINF_LOCUS9775</name>
</gene>
<dbReference type="InterPro" id="IPR027417">
    <property type="entry name" value="P-loop_NTPase"/>
</dbReference>
<keyword evidence="2" id="KW-1185">Reference proteome</keyword>
<name>A0ABP1HA00_9EUKA</name>
<protein>
    <submittedName>
        <fullName evidence="1">P-loop_containing nucleoside triphosphate hydrolase</fullName>
    </submittedName>
</protein>
<dbReference type="GO" id="GO:0016787">
    <property type="term" value="F:hydrolase activity"/>
    <property type="evidence" value="ECO:0007669"/>
    <property type="project" value="UniProtKB-KW"/>
</dbReference>
<dbReference type="Proteomes" id="UP001642409">
    <property type="component" value="Unassembled WGS sequence"/>
</dbReference>
<keyword evidence="1" id="KW-0378">Hydrolase</keyword>
<dbReference type="SUPFAM" id="SSF52540">
    <property type="entry name" value="P-loop containing nucleoside triphosphate hydrolases"/>
    <property type="match status" value="1"/>
</dbReference>
<organism evidence="1 2">
    <name type="scientific">Hexamita inflata</name>
    <dbReference type="NCBI Taxonomy" id="28002"/>
    <lineage>
        <taxon>Eukaryota</taxon>
        <taxon>Metamonada</taxon>
        <taxon>Diplomonadida</taxon>
        <taxon>Hexamitidae</taxon>
        <taxon>Hexamitinae</taxon>
        <taxon>Hexamita</taxon>
    </lineage>
</organism>
<reference evidence="1 2" key="1">
    <citation type="submission" date="2024-07" db="EMBL/GenBank/DDBJ databases">
        <authorList>
            <person name="Akdeniz Z."/>
        </authorList>
    </citation>
    <scope>NUCLEOTIDE SEQUENCE [LARGE SCALE GENOMIC DNA]</scope>
</reference>
<accession>A0ABP1HA00</accession>